<evidence type="ECO:0000313" key="2">
    <source>
        <dbReference type="EMBL" id="KAA1122519.1"/>
    </source>
</evidence>
<protein>
    <submittedName>
        <fullName evidence="2">Uncharacterized protein</fullName>
    </submittedName>
</protein>
<dbReference type="Proteomes" id="UP000325313">
    <property type="component" value="Unassembled WGS sequence"/>
</dbReference>
<gene>
    <name evidence="2" type="ORF">PGTUg99_037733</name>
</gene>
<evidence type="ECO:0000256" key="1">
    <source>
        <dbReference type="SAM" id="MobiDB-lite"/>
    </source>
</evidence>
<feature type="region of interest" description="Disordered" evidence="1">
    <location>
        <begin position="661"/>
        <end position="744"/>
    </location>
</feature>
<accession>A0A5B0RB09</accession>
<evidence type="ECO:0000313" key="3">
    <source>
        <dbReference type="Proteomes" id="UP000325313"/>
    </source>
</evidence>
<organism evidence="2 3">
    <name type="scientific">Puccinia graminis f. sp. tritici</name>
    <dbReference type="NCBI Taxonomy" id="56615"/>
    <lineage>
        <taxon>Eukaryota</taxon>
        <taxon>Fungi</taxon>
        <taxon>Dikarya</taxon>
        <taxon>Basidiomycota</taxon>
        <taxon>Pucciniomycotina</taxon>
        <taxon>Pucciniomycetes</taxon>
        <taxon>Pucciniales</taxon>
        <taxon>Pucciniaceae</taxon>
        <taxon>Puccinia</taxon>
    </lineage>
</organism>
<feature type="compositionally biased region" description="Low complexity" evidence="1">
    <location>
        <begin position="620"/>
        <end position="635"/>
    </location>
</feature>
<dbReference type="EMBL" id="VDEP01000236">
    <property type="protein sequence ID" value="KAA1122519.1"/>
    <property type="molecule type" value="Genomic_DNA"/>
</dbReference>
<name>A0A5B0RB09_PUCGR</name>
<feature type="compositionally biased region" description="Basic and acidic residues" evidence="1">
    <location>
        <begin position="686"/>
        <end position="708"/>
    </location>
</feature>
<feature type="compositionally biased region" description="Low complexity" evidence="1">
    <location>
        <begin position="709"/>
        <end position="719"/>
    </location>
</feature>
<proteinExistence type="predicted"/>
<feature type="region of interest" description="Disordered" evidence="1">
    <location>
        <begin position="611"/>
        <end position="647"/>
    </location>
</feature>
<comment type="caution">
    <text evidence="2">The sequence shown here is derived from an EMBL/GenBank/DDBJ whole genome shotgun (WGS) entry which is preliminary data.</text>
</comment>
<sequence>MRSKWSGGTVIQAEGRDGHEQNQSPTQKKTRPMNSNRTKLLLLPLLPLNRRTTTTATATATATTATARTTTPKEHYHLLIKQAIQNNQPCRLKHSQIPIPTLVELWTTAISQREPPINWIEWLFQSTINQPKPIRSNEHQLKLTRFLSLAIGLLIRSLPTTTASNPSTSHINPEETSLRRWLKGIQEWQQASGSPILSNQLDHRRLQINRLLGQPDENLQELIQAQDPYILSTLLRSADRSEDLFERLEGSQDDLLRSIRVSCRSKGQLIHRTHPDGPHQPISSTEFQELVSRNPAPSFWRTGLILSQAECLVGQIRMIAEEEPQGCRRLDEILKRLKELLDLSLSEREKTLYGGRLEAHRLIRRQADGLEAILGHLLLSPSALPIDFGLILELIDGALARLGPDIIRPRSWKLLLSSHLKLSSQWTGPAGLERLFQLATLWSKLILETSPDQTHHHPPIQFKKIMPGDIGLVMIERVLFPEEDLDGRLEKREAAGLSSSSSLMMEEDRVEEAFEGLVERLLTMIRFLEAFGSPRRFKERRLMRLIFLSVQKRHPHSLDHDHHHHHHHLHHESCATGPEAIGSRLLGSPSGLEWWHRPDVWRLLEFRLSPSAPPSPPISQPQLLPPSLHEQQQQQQHERHTEEEEYEQLLDLSQLQFQLDYPSTSDSIPHHHQEYGGGGGGAGFPPEDRDGLDRDGLNRPDEQGHDRPSSASPSGSKNPSDPPLLGYPDQPQIGRKPNKTSRDQVEGIGTSLDVVNHKLRTQSLDYFDQHSLLTCLILLIRNKFH</sequence>
<dbReference type="AlphaFoldDB" id="A0A5B0RB09"/>
<feature type="compositionally biased region" description="Polar residues" evidence="1">
    <location>
        <begin position="21"/>
        <end position="36"/>
    </location>
</feature>
<feature type="region of interest" description="Disordered" evidence="1">
    <location>
        <begin position="1"/>
        <end position="36"/>
    </location>
</feature>
<reference evidence="2 3" key="1">
    <citation type="submission" date="2019-05" db="EMBL/GenBank/DDBJ databases">
        <title>Emergence of the Ug99 lineage of the wheat stem rust pathogen through somatic hybridization.</title>
        <authorList>
            <person name="Li F."/>
            <person name="Upadhyaya N.M."/>
            <person name="Sperschneider J."/>
            <person name="Matny O."/>
            <person name="Nguyen-Phuc H."/>
            <person name="Mago R."/>
            <person name="Raley C."/>
            <person name="Miller M.E."/>
            <person name="Silverstein K.A.T."/>
            <person name="Henningsen E."/>
            <person name="Hirsch C.D."/>
            <person name="Visser B."/>
            <person name="Pretorius Z.A."/>
            <person name="Steffenson B.J."/>
            <person name="Schwessinger B."/>
            <person name="Dodds P.N."/>
            <person name="Figueroa M."/>
        </authorList>
    </citation>
    <scope>NUCLEOTIDE SEQUENCE [LARGE SCALE GENOMIC DNA]</scope>
    <source>
        <strain evidence="2 3">Ug99</strain>
    </source>
</reference>